<dbReference type="PANTHER" id="PTHR10504">
    <property type="entry name" value="BACTERICIDAL PERMEABILITY-INCREASING BPI PROTEIN-RELATED"/>
    <property type="match status" value="1"/>
</dbReference>
<gene>
    <name evidence="2" type="ORF">SteCoe_18305</name>
</gene>
<dbReference type="InterPro" id="IPR032942">
    <property type="entry name" value="BPI/LBP/Plunc"/>
</dbReference>
<dbReference type="SMART" id="SM00329">
    <property type="entry name" value="BPI2"/>
    <property type="match status" value="1"/>
</dbReference>
<feature type="domain" description="Lipid-binding serum glycoprotein C-terminal" evidence="1">
    <location>
        <begin position="241"/>
        <end position="445"/>
    </location>
</feature>
<dbReference type="InterPro" id="IPR017943">
    <property type="entry name" value="Bactericidal_perm-incr_a/b_dom"/>
</dbReference>
<keyword evidence="3" id="KW-1185">Reference proteome</keyword>
<evidence type="ECO:0000259" key="1">
    <source>
        <dbReference type="SMART" id="SM00329"/>
    </source>
</evidence>
<name>A0A1R2BWU6_9CILI</name>
<dbReference type="Gene3D" id="3.15.10.10">
    <property type="entry name" value="Bactericidal permeability-increasing protein, domain 1"/>
    <property type="match status" value="1"/>
</dbReference>
<dbReference type="AlphaFoldDB" id="A0A1R2BWU6"/>
<dbReference type="OrthoDB" id="10255543at2759"/>
<dbReference type="Pfam" id="PF02886">
    <property type="entry name" value="LBP_BPI_CETP_C"/>
    <property type="match status" value="1"/>
</dbReference>
<evidence type="ECO:0000313" key="3">
    <source>
        <dbReference type="Proteomes" id="UP000187209"/>
    </source>
</evidence>
<dbReference type="EMBL" id="MPUH01000387">
    <property type="protein sequence ID" value="OMJ81250.1"/>
    <property type="molecule type" value="Genomic_DNA"/>
</dbReference>
<proteinExistence type="predicted"/>
<organism evidence="2 3">
    <name type="scientific">Stentor coeruleus</name>
    <dbReference type="NCBI Taxonomy" id="5963"/>
    <lineage>
        <taxon>Eukaryota</taxon>
        <taxon>Sar</taxon>
        <taxon>Alveolata</taxon>
        <taxon>Ciliophora</taxon>
        <taxon>Postciliodesmatophora</taxon>
        <taxon>Heterotrichea</taxon>
        <taxon>Heterotrichida</taxon>
        <taxon>Stentoridae</taxon>
        <taxon>Stentor</taxon>
    </lineage>
</organism>
<dbReference type="GO" id="GO:0008289">
    <property type="term" value="F:lipid binding"/>
    <property type="evidence" value="ECO:0007669"/>
    <property type="project" value="InterPro"/>
</dbReference>
<sequence length="461" mass="51899">MVALITALIFAISEQTINNLFRDIVVSIEADTKDYLIPDQFIQIDMERSLSMMLRDIHIEKLTIEGYEATMISPDSIDLDIKTLNLKLSFKYEYAINHLGDQGSARLEILNSTLSTTAVSSDPSTIKFSPVNTKVKIGELFIEVLRPKSVNQNWFFSMFKSDIKDLVSNMLKNSLNMAIESINLKDTYIPISNSGICFNYSLSHPLKVTNTMLEADFLGIFVQDSNPNYNPPIPKPKNFMTTNDQGIQILASDYIINSLSYSAYKLELLNFTITSSQLPIDFPFDLTTTIFGMIIPELITEYGLGKPLAFSCIFAQPPELIFADNPEWSVTVQASGFMECQVLVESDIALLLGISLISDSTLYLENWKLKGTINDIEIKNIECIAGTIKAETRALKEFINTFMKFYIDTLNKSFLDEGIEIPSYGRFNLTDSKMKSGSGYVYLLINPSISFTLEDLINYLD</sequence>
<dbReference type="PANTHER" id="PTHR10504:SF131">
    <property type="entry name" value="BPI2 DOMAIN-CONTAINING PROTEIN"/>
    <property type="match status" value="1"/>
</dbReference>
<reference evidence="2 3" key="1">
    <citation type="submission" date="2016-11" db="EMBL/GenBank/DDBJ databases">
        <title>The macronuclear genome of Stentor coeruleus: a giant cell with tiny introns.</title>
        <authorList>
            <person name="Slabodnick M."/>
            <person name="Ruby J.G."/>
            <person name="Reiff S.B."/>
            <person name="Swart E.C."/>
            <person name="Gosai S."/>
            <person name="Prabakaran S."/>
            <person name="Witkowska E."/>
            <person name="Larue G.E."/>
            <person name="Fisher S."/>
            <person name="Freeman R.M."/>
            <person name="Gunawardena J."/>
            <person name="Chu W."/>
            <person name="Stover N.A."/>
            <person name="Gregory B.D."/>
            <person name="Nowacki M."/>
            <person name="Derisi J."/>
            <person name="Roy S.W."/>
            <person name="Marshall W.F."/>
            <person name="Sood P."/>
        </authorList>
    </citation>
    <scope>NUCLEOTIDE SEQUENCE [LARGE SCALE GENOMIC DNA]</scope>
    <source>
        <strain evidence="2">WM001</strain>
    </source>
</reference>
<evidence type="ECO:0000313" key="2">
    <source>
        <dbReference type="EMBL" id="OMJ81250.1"/>
    </source>
</evidence>
<dbReference type="InterPro" id="IPR001124">
    <property type="entry name" value="Lipid-bd_serum_glycop_C"/>
</dbReference>
<dbReference type="Proteomes" id="UP000187209">
    <property type="component" value="Unassembled WGS sequence"/>
</dbReference>
<protein>
    <recommendedName>
        <fullName evidence="1">Lipid-binding serum glycoprotein C-terminal domain-containing protein</fullName>
    </recommendedName>
</protein>
<dbReference type="Gene3D" id="3.15.20.10">
    <property type="entry name" value="Bactericidal permeability-increasing protein, domain 2"/>
    <property type="match status" value="1"/>
</dbReference>
<comment type="caution">
    <text evidence="2">The sequence shown here is derived from an EMBL/GenBank/DDBJ whole genome shotgun (WGS) entry which is preliminary data.</text>
</comment>
<accession>A0A1R2BWU6</accession>
<dbReference type="SUPFAM" id="SSF55394">
    <property type="entry name" value="Bactericidal permeability-increasing protein, BPI"/>
    <property type="match status" value="2"/>
</dbReference>